<dbReference type="CDD" id="cd03255">
    <property type="entry name" value="ABC_MJ0796_LolCDE_FtsE"/>
    <property type="match status" value="1"/>
</dbReference>
<dbReference type="GO" id="GO:0022857">
    <property type="term" value="F:transmembrane transporter activity"/>
    <property type="evidence" value="ECO:0007669"/>
    <property type="project" value="TreeGrafter"/>
</dbReference>
<feature type="domain" description="ABC transporter" evidence="4">
    <location>
        <begin position="4"/>
        <end position="236"/>
    </location>
</feature>
<dbReference type="GO" id="GO:0005524">
    <property type="term" value="F:ATP binding"/>
    <property type="evidence" value="ECO:0007669"/>
    <property type="project" value="UniProtKB-KW"/>
</dbReference>
<evidence type="ECO:0000313" key="6">
    <source>
        <dbReference type="Proteomes" id="UP000460272"/>
    </source>
</evidence>
<dbReference type="Gene3D" id="3.40.50.300">
    <property type="entry name" value="P-loop containing nucleotide triphosphate hydrolases"/>
    <property type="match status" value="1"/>
</dbReference>
<dbReference type="FunFam" id="3.40.50.300:FF:000032">
    <property type="entry name" value="Export ABC transporter ATP-binding protein"/>
    <property type="match status" value="1"/>
</dbReference>
<proteinExistence type="predicted"/>
<evidence type="ECO:0000256" key="3">
    <source>
        <dbReference type="ARBA" id="ARBA00022840"/>
    </source>
</evidence>
<dbReference type="OrthoDB" id="3242895at2"/>
<dbReference type="InterPro" id="IPR017871">
    <property type="entry name" value="ABC_transporter-like_CS"/>
</dbReference>
<dbReference type="EMBL" id="RPFW01000002">
    <property type="protein sequence ID" value="TVZ05496.1"/>
    <property type="molecule type" value="Genomic_DNA"/>
</dbReference>
<dbReference type="AlphaFoldDB" id="A0A6P2C543"/>
<keyword evidence="1" id="KW-0813">Transport</keyword>
<dbReference type="RefSeq" id="WP_145853197.1">
    <property type="nucleotide sequence ID" value="NZ_RPFW01000002.1"/>
</dbReference>
<dbReference type="GO" id="GO:0005886">
    <property type="term" value="C:plasma membrane"/>
    <property type="evidence" value="ECO:0007669"/>
    <property type="project" value="TreeGrafter"/>
</dbReference>
<dbReference type="InterPro" id="IPR003593">
    <property type="entry name" value="AAA+_ATPase"/>
</dbReference>
<sequence>MSVLELRSVSKVHGRGAAEVQALRDVSLTVAAGEMVAVMGPSGSGKSSLLTIAGTLEEPTSGVVLVNGEDTLRMSPGAKSRIRRRAIGYVFQDFNLLPGLTAAENVSLPLELDGTSMRKAHLAALKALEELGLADRARHFPDQMSGGERQRVAIARAVVGERTLLLADEPSGALDSVNGESVMRLIHSYCKRGVAAVVVTHDAQLASWADRIVFLRDGRFVDQTAAPAGPESLLEQSS</sequence>
<organism evidence="5 6">
    <name type="scientific">Trebonia kvetii</name>
    <dbReference type="NCBI Taxonomy" id="2480626"/>
    <lineage>
        <taxon>Bacteria</taxon>
        <taxon>Bacillati</taxon>
        <taxon>Actinomycetota</taxon>
        <taxon>Actinomycetes</taxon>
        <taxon>Streptosporangiales</taxon>
        <taxon>Treboniaceae</taxon>
        <taxon>Trebonia</taxon>
    </lineage>
</organism>
<dbReference type="InterPro" id="IPR003439">
    <property type="entry name" value="ABC_transporter-like_ATP-bd"/>
</dbReference>
<evidence type="ECO:0000313" key="5">
    <source>
        <dbReference type="EMBL" id="TVZ05496.1"/>
    </source>
</evidence>
<dbReference type="PROSITE" id="PS50893">
    <property type="entry name" value="ABC_TRANSPORTER_2"/>
    <property type="match status" value="1"/>
</dbReference>
<dbReference type="PANTHER" id="PTHR24220">
    <property type="entry name" value="IMPORT ATP-BINDING PROTEIN"/>
    <property type="match status" value="1"/>
</dbReference>
<evidence type="ECO:0000256" key="1">
    <source>
        <dbReference type="ARBA" id="ARBA00022448"/>
    </source>
</evidence>
<protein>
    <submittedName>
        <fullName evidence="5">ABC transporter ATP-binding protein</fullName>
    </submittedName>
</protein>
<dbReference type="Proteomes" id="UP000460272">
    <property type="component" value="Unassembled WGS sequence"/>
</dbReference>
<dbReference type="SUPFAM" id="SSF52540">
    <property type="entry name" value="P-loop containing nucleoside triphosphate hydrolases"/>
    <property type="match status" value="1"/>
</dbReference>
<dbReference type="GO" id="GO:0098796">
    <property type="term" value="C:membrane protein complex"/>
    <property type="evidence" value="ECO:0007669"/>
    <property type="project" value="UniProtKB-ARBA"/>
</dbReference>
<dbReference type="InterPro" id="IPR017911">
    <property type="entry name" value="MacB-like_ATP-bd"/>
</dbReference>
<dbReference type="SMART" id="SM00382">
    <property type="entry name" value="AAA"/>
    <property type="match status" value="1"/>
</dbReference>
<evidence type="ECO:0000259" key="4">
    <source>
        <dbReference type="PROSITE" id="PS50893"/>
    </source>
</evidence>
<keyword evidence="6" id="KW-1185">Reference proteome</keyword>
<dbReference type="PROSITE" id="PS00211">
    <property type="entry name" value="ABC_TRANSPORTER_1"/>
    <property type="match status" value="1"/>
</dbReference>
<comment type="caution">
    <text evidence="5">The sequence shown here is derived from an EMBL/GenBank/DDBJ whole genome shotgun (WGS) entry which is preliminary data.</text>
</comment>
<name>A0A6P2C543_9ACTN</name>
<dbReference type="Pfam" id="PF00005">
    <property type="entry name" value="ABC_tran"/>
    <property type="match status" value="1"/>
</dbReference>
<dbReference type="InterPro" id="IPR027417">
    <property type="entry name" value="P-loop_NTPase"/>
</dbReference>
<dbReference type="GO" id="GO:0016887">
    <property type="term" value="F:ATP hydrolysis activity"/>
    <property type="evidence" value="ECO:0007669"/>
    <property type="project" value="InterPro"/>
</dbReference>
<evidence type="ECO:0000256" key="2">
    <source>
        <dbReference type="ARBA" id="ARBA00022741"/>
    </source>
</evidence>
<dbReference type="InterPro" id="IPR015854">
    <property type="entry name" value="ABC_transpr_LolD-like"/>
</dbReference>
<keyword evidence="2" id="KW-0547">Nucleotide-binding</keyword>
<accession>A0A6P2C543</accession>
<gene>
    <name evidence="5" type="ORF">EAS64_13240</name>
</gene>
<reference evidence="5 6" key="1">
    <citation type="submission" date="2018-11" db="EMBL/GenBank/DDBJ databases">
        <title>Trebonia kvetii gen.nov., sp.nov., a novel acidophilic actinobacterium, and proposal of the new actinobacterial family Treboniaceae fam. nov.</title>
        <authorList>
            <person name="Rapoport D."/>
            <person name="Sagova-Mareckova M."/>
            <person name="Sedlacek I."/>
            <person name="Provaznik J."/>
            <person name="Kralova S."/>
            <person name="Pavlinic D."/>
            <person name="Benes V."/>
            <person name="Kopecky J."/>
        </authorList>
    </citation>
    <scope>NUCLEOTIDE SEQUENCE [LARGE SCALE GENOMIC DNA]</scope>
    <source>
        <strain evidence="5 6">15Tr583</strain>
    </source>
</reference>
<keyword evidence="3 5" id="KW-0067">ATP-binding</keyword>